<organism evidence="2 3">
    <name type="scientific">Paludisphaera mucosa</name>
    <dbReference type="NCBI Taxonomy" id="3030827"/>
    <lineage>
        <taxon>Bacteria</taxon>
        <taxon>Pseudomonadati</taxon>
        <taxon>Planctomycetota</taxon>
        <taxon>Planctomycetia</taxon>
        <taxon>Isosphaerales</taxon>
        <taxon>Isosphaeraceae</taxon>
        <taxon>Paludisphaera</taxon>
    </lineage>
</organism>
<accession>A0ABT6FL49</accession>
<dbReference type="Gene3D" id="1.10.10.10">
    <property type="entry name" value="Winged helix-like DNA-binding domain superfamily/Winged helix DNA-binding domain"/>
    <property type="match status" value="1"/>
</dbReference>
<dbReference type="RefSeq" id="WP_277864411.1">
    <property type="nucleotide sequence ID" value="NZ_JARRAG010000003.1"/>
</dbReference>
<evidence type="ECO:0000313" key="3">
    <source>
        <dbReference type="Proteomes" id="UP001216907"/>
    </source>
</evidence>
<dbReference type="Pfam" id="PF00196">
    <property type="entry name" value="GerE"/>
    <property type="match status" value="1"/>
</dbReference>
<evidence type="ECO:0000259" key="1">
    <source>
        <dbReference type="SMART" id="SM00421"/>
    </source>
</evidence>
<protein>
    <submittedName>
        <fullName evidence="2">LuxR C-terminal-related transcriptional regulator</fullName>
    </submittedName>
</protein>
<name>A0ABT6FL49_9BACT</name>
<evidence type="ECO:0000313" key="2">
    <source>
        <dbReference type="EMBL" id="MDG3008083.1"/>
    </source>
</evidence>
<dbReference type="InterPro" id="IPR016032">
    <property type="entry name" value="Sig_transdc_resp-reg_C-effctor"/>
</dbReference>
<feature type="domain" description="HTH luxR-type" evidence="1">
    <location>
        <begin position="198"/>
        <end position="255"/>
    </location>
</feature>
<dbReference type="InterPro" id="IPR000792">
    <property type="entry name" value="Tscrpt_reg_LuxR_C"/>
</dbReference>
<dbReference type="Proteomes" id="UP001216907">
    <property type="component" value="Unassembled WGS sequence"/>
</dbReference>
<gene>
    <name evidence="2" type="ORF">PZE19_30325</name>
</gene>
<dbReference type="InterPro" id="IPR036388">
    <property type="entry name" value="WH-like_DNA-bd_sf"/>
</dbReference>
<dbReference type="EMBL" id="JARRAG010000003">
    <property type="protein sequence ID" value="MDG3008083.1"/>
    <property type="molecule type" value="Genomic_DNA"/>
</dbReference>
<comment type="caution">
    <text evidence="2">The sequence shown here is derived from an EMBL/GenBank/DDBJ whole genome shotgun (WGS) entry which is preliminary data.</text>
</comment>
<proteinExistence type="predicted"/>
<sequence length="272" mass="30505">MGESALPRLGEVRRALRVVGECRDLGHDPGEWRRHACLGISRLLGARIVSGMECRWRRPAGPIVPVDFIQVGMTRDEHDRYFDPFCRQAAPDDDVLFAALKAADPEPHLVRTRRQDVADDAWYRCRMYVEYHEPVGIDDCAVSVWELPGGRVDLVGLHRDAGDRDFSGRQMALLRLFHAELGRLIGPTLTSPDDPLSPTRLPPRLRQTLSCLLEGDGERQVAARLGLSRPTVHQYVTALYRRYGVESRAELLARFIRRPPLPGGDAPGGSMD</sequence>
<dbReference type="SMART" id="SM00421">
    <property type="entry name" value="HTH_LUXR"/>
    <property type="match status" value="1"/>
</dbReference>
<reference evidence="2 3" key="1">
    <citation type="submission" date="2023-03" db="EMBL/GenBank/DDBJ databases">
        <title>Paludisphaera mucosa sp. nov. a novel planctomycete from northern fen.</title>
        <authorList>
            <person name="Ivanova A."/>
        </authorList>
    </citation>
    <scope>NUCLEOTIDE SEQUENCE [LARGE SCALE GENOMIC DNA]</scope>
    <source>
        <strain evidence="2 3">Pla2</strain>
    </source>
</reference>
<keyword evidence="3" id="KW-1185">Reference proteome</keyword>
<dbReference type="SUPFAM" id="SSF46894">
    <property type="entry name" value="C-terminal effector domain of the bipartite response regulators"/>
    <property type="match status" value="1"/>
</dbReference>